<dbReference type="Gene3D" id="2.40.50.910">
    <property type="entry name" value="Type VII secretion system EccB, repeat 3 domain"/>
    <property type="match status" value="1"/>
</dbReference>
<dbReference type="RefSeq" id="WP_093935481.1">
    <property type="nucleotide sequence ID" value="NZ_NMQT01000072.1"/>
</dbReference>
<reference evidence="11 12" key="1">
    <citation type="submission" date="2017-07" db="EMBL/GenBank/DDBJ databases">
        <title>Amycolatopsis thailandensis Genome sequencing and assembly.</title>
        <authorList>
            <person name="Kaur N."/>
            <person name="Mayilraj S."/>
        </authorList>
    </citation>
    <scope>NUCLEOTIDE SEQUENCE [LARGE SCALE GENOMIC DNA]</scope>
    <source>
        <strain evidence="11 12">JCM 16380</strain>
    </source>
</reference>
<protein>
    <submittedName>
        <fullName evidence="11">Type VII secretion protein EccB</fullName>
    </submittedName>
</protein>
<name>A0A229S504_9PSEU</name>
<keyword evidence="8 10" id="KW-1133">Transmembrane helix</keyword>
<dbReference type="GO" id="GO:0005524">
    <property type="term" value="F:ATP binding"/>
    <property type="evidence" value="ECO:0007669"/>
    <property type="project" value="UniProtKB-KW"/>
</dbReference>
<comment type="similarity">
    <text evidence="2">Belongs to the EccB family.</text>
</comment>
<evidence type="ECO:0000256" key="1">
    <source>
        <dbReference type="ARBA" id="ARBA00004162"/>
    </source>
</evidence>
<keyword evidence="5" id="KW-0547">Nucleotide-binding</keyword>
<evidence type="ECO:0000313" key="12">
    <source>
        <dbReference type="Proteomes" id="UP000215223"/>
    </source>
</evidence>
<comment type="subcellular location">
    <subcellularLocation>
        <location evidence="1">Cell membrane</location>
        <topology evidence="1">Single-pass membrane protein</topology>
    </subcellularLocation>
</comment>
<dbReference type="GO" id="GO:0016787">
    <property type="term" value="F:hydrolase activity"/>
    <property type="evidence" value="ECO:0007669"/>
    <property type="project" value="UniProtKB-KW"/>
</dbReference>
<dbReference type="OrthoDB" id="3847604at2"/>
<dbReference type="Proteomes" id="UP000215223">
    <property type="component" value="Unassembled WGS sequence"/>
</dbReference>
<evidence type="ECO:0000256" key="9">
    <source>
        <dbReference type="ARBA" id="ARBA00023136"/>
    </source>
</evidence>
<dbReference type="InterPro" id="IPR042485">
    <property type="entry name" value="T7SS_EccB_R3"/>
</dbReference>
<evidence type="ECO:0000256" key="6">
    <source>
        <dbReference type="ARBA" id="ARBA00022801"/>
    </source>
</evidence>
<evidence type="ECO:0000256" key="5">
    <source>
        <dbReference type="ARBA" id="ARBA00022741"/>
    </source>
</evidence>
<keyword evidence="12" id="KW-1185">Reference proteome</keyword>
<evidence type="ECO:0000256" key="3">
    <source>
        <dbReference type="ARBA" id="ARBA00022475"/>
    </source>
</evidence>
<keyword evidence="9 10" id="KW-0472">Membrane</keyword>
<keyword evidence="7" id="KW-0067">ATP-binding</keyword>
<keyword evidence="3" id="KW-1003">Cell membrane</keyword>
<accession>A0A229S504</accession>
<dbReference type="Pfam" id="PF05108">
    <property type="entry name" value="T7SS_ESX1_EccB"/>
    <property type="match status" value="1"/>
</dbReference>
<comment type="caution">
    <text evidence="11">The sequence shown here is derived from an EMBL/GenBank/DDBJ whole genome shotgun (WGS) entry which is preliminary data.</text>
</comment>
<dbReference type="InterPro" id="IPR007795">
    <property type="entry name" value="T7SS_EccB"/>
</dbReference>
<evidence type="ECO:0000256" key="8">
    <source>
        <dbReference type="ARBA" id="ARBA00022989"/>
    </source>
</evidence>
<evidence type="ECO:0000313" key="11">
    <source>
        <dbReference type="EMBL" id="OXM54012.1"/>
    </source>
</evidence>
<dbReference type="GO" id="GO:0005886">
    <property type="term" value="C:plasma membrane"/>
    <property type="evidence" value="ECO:0007669"/>
    <property type="project" value="UniProtKB-SubCell"/>
</dbReference>
<dbReference type="PANTHER" id="PTHR40765">
    <property type="entry name" value="ESX-2 SECRETION SYSTEM ATPASE ECCB2"/>
    <property type="match status" value="1"/>
</dbReference>
<dbReference type="PANTHER" id="PTHR40765:SF2">
    <property type="entry name" value="ESX-2 SECRETION SYSTEM ATPASE ECCB2"/>
    <property type="match status" value="1"/>
</dbReference>
<dbReference type="InterPro" id="IPR044857">
    <property type="entry name" value="T7SS_EccB_R1"/>
</dbReference>
<feature type="transmembrane region" description="Helical" evidence="10">
    <location>
        <begin position="42"/>
        <end position="61"/>
    </location>
</feature>
<gene>
    <name evidence="11" type="primary">eccB</name>
    <name evidence="11" type="ORF">CFP71_20490</name>
</gene>
<evidence type="ECO:0000256" key="7">
    <source>
        <dbReference type="ARBA" id="ARBA00022840"/>
    </source>
</evidence>
<dbReference type="Gene3D" id="3.30.2390.20">
    <property type="entry name" value="Type VII secretion system EccB, repeat 1 domain"/>
    <property type="match status" value="1"/>
</dbReference>
<dbReference type="EMBL" id="NMQT01000072">
    <property type="protein sequence ID" value="OXM54012.1"/>
    <property type="molecule type" value="Genomic_DNA"/>
</dbReference>
<keyword evidence="4 10" id="KW-0812">Transmembrane</keyword>
<keyword evidence="6" id="KW-0378">Hydrolase</keyword>
<organism evidence="11 12">
    <name type="scientific">Amycolatopsis thailandensis</name>
    <dbReference type="NCBI Taxonomy" id="589330"/>
    <lineage>
        <taxon>Bacteria</taxon>
        <taxon>Bacillati</taxon>
        <taxon>Actinomycetota</taxon>
        <taxon>Actinomycetes</taxon>
        <taxon>Pseudonocardiales</taxon>
        <taxon>Pseudonocardiaceae</taxon>
        <taxon>Amycolatopsis</taxon>
    </lineage>
</organism>
<evidence type="ECO:0000256" key="4">
    <source>
        <dbReference type="ARBA" id="ARBA00022692"/>
    </source>
</evidence>
<evidence type="ECO:0000256" key="2">
    <source>
        <dbReference type="ARBA" id="ARBA00008149"/>
    </source>
</evidence>
<sequence length="468" mass="47293">MKSRKDQVQAYFFVVGRLTAAVAHGDADAIQAPGRRMITGTIFGIMIAVLLAAIFGIYGLFVPSTDNSWRQAGTIVLDEDSGARYLYLDGQLRPVLNYSSARLLAPKAEGKMVAVSPASLKGTPVGQPVGISGAPDALPTSAELDTGAWTVCAGSDVDSDAPGVVTVLIGRTPEGGLTDRQGFLVIGPNGSVYLVWNGSRLRITDPAVLASLGYGNAEPAPVSAAWLNPIPQGPDLSVPAVPGLGGRGPVIAGRQSLIGQVYEVRNTALGTEQLYVVRDDGAAAVNRTVAALLLAAPSTAQSYPDGPVEPIRIGVGEMSGVPASGTVLGTGLPEAPPELVGDSPETQRCMRYGTGSAGPPVAESLPSASVRAASAPSATHEVGAAAGRVGVPAGRGVLVTPKAVPGAAPGPPSLVTPLGMRYPLAGQDEIAALGYQNVAPVAVPQELLDLFPAGPLLSTSAASATAAS</sequence>
<proteinExistence type="inferred from homology"/>
<dbReference type="AlphaFoldDB" id="A0A229S504"/>
<evidence type="ECO:0000256" key="10">
    <source>
        <dbReference type="SAM" id="Phobius"/>
    </source>
</evidence>
<dbReference type="NCBIfam" id="TIGR03919">
    <property type="entry name" value="T7SS_EccB"/>
    <property type="match status" value="1"/>
</dbReference>
<dbReference type="GO" id="GO:0005576">
    <property type="term" value="C:extracellular region"/>
    <property type="evidence" value="ECO:0007669"/>
    <property type="project" value="TreeGrafter"/>
</dbReference>